<evidence type="ECO:0000256" key="5">
    <source>
        <dbReference type="ARBA" id="ARBA00031841"/>
    </source>
</evidence>
<protein>
    <recommendedName>
        <fullName evidence="3">Large ribosomal RNA subunit accumulation protein YceD</fullName>
    </recommendedName>
    <alternativeName>
        <fullName evidence="5">23S rRNA accumulation protein YceD</fullName>
    </alternativeName>
</protein>
<dbReference type="Proteomes" id="UP000191110">
    <property type="component" value="Unassembled WGS sequence"/>
</dbReference>
<name>A0A1T2L1N5_9GAMM</name>
<comment type="function">
    <text evidence="1">Plays a role in synthesis, processing and/or stability of 23S rRNA.</text>
</comment>
<dbReference type="PANTHER" id="PTHR38099:SF1">
    <property type="entry name" value="LARGE RIBOSOMAL RNA SUBUNIT ACCUMULATION PROTEIN YCED"/>
    <property type="match status" value="1"/>
</dbReference>
<evidence type="ECO:0000256" key="1">
    <source>
        <dbReference type="ARBA" id="ARBA00002868"/>
    </source>
</evidence>
<gene>
    <name evidence="6" type="ORF">BOW53_13245</name>
</gene>
<organism evidence="6 7">
    <name type="scientific">Solemya pervernicosa gill symbiont</name>
    <dbReference type="NCBI Taxonomy" id="642797"/>
    <lineage>
        <taxon>Bacteria</taxon>
        <taxon>Pseudomonadati</taxon>
        <taxon>Pseudomonadota</taxon>
        <taxon>Gammaproteobacteria</taxon>
        <taxon>sulfur-oxidizing symbionts</taxon>
    </lineage>
</organism>
<evidence type="ECO:0000313" key="6">
    <source>
        <dbReference type="EMBL" id="OOZ39007.1"/>
    </source>
</evidence>
<accession>A0A1T2L1N5</accession>
<dbReference type="PANTHER" id="PTHR38099">
    <property type="entry name" value="LARGE RIBOSOMAL RNA SUBUNIT ACCUMULATION PROTEIN YCED"/>
    <property type="match status" value="1"/>
</dbReference>
<keyword evidence="7" id="KW-1185">Reference proteome</keyword>
<reference evidence="6 7" key="1">
    <citation type="submission" date="2016-11" db="EMBL/GenBank/DDBJ databases">
        <title>Mixed transmission modes and dynamic genome evolution in an obligate animal-bacterial symbiosis.</title>
        <authorList>
            <person name="Russell S.L."/>
            <person name="Corbett-Detig R.B."/>
            <person name="Cavanaugh C.M."/>
        </authorList>
    </citation>
    <scope>NUCLEOTIDE SEQUENCE [LARGE SCALE GENOMIC DNA]</scope>
    <source>
        <strain evidence="6">Sveles-Q1</strain>
    </source>
</reference>
<dbReference type="EMBL" id="MPRL01000064">
    <property type="protein sequence ID" value="OOZ39007.1"/>
    <property type="molecule type" value="Genomic_DNA"/>
</dbReference>
<dbReference type="OrthoDB" id="9786771at2"/>
<dbReference type="GO" id="GO:0005829">
    <property type="term" value="C:cytosol"/>
    <property type="evidence" value="ECO:0007669"/>
    <property type="project" value="TreeGrafter"/>
</dbReference>
<dbReference type="Pfam" id="PF02620">
    <property type="entry name" value="YceD"/>
    <property type="match status" value="1"/>
</dbReference>
<dbReference type="AlphaFoldDB" id="A0A1T2L1N5"/>
<evidence type="ECO:0000313" key="7">
    <source>
        <dbReference type="Proteomes" id="UP000191110"/>
    </source>
</evidence>
<evidence type="ECO:0000256" key="3">
    <source>
        <dbReference type="ARBA" id="ARBA00015716"/>
    </source>
</evidence>
<proteinExistence type="inferred from homology"/>
<sequence>MFGRLPVFVDLKRYADQGVMLEGELELSKMSRLLESLTSDEGSIKVAINFGIDEQRIRYMRIEATAELMLRCQRCMQPVEQQVVLNSALGLISSEAQAERLTGEYEPFLIPDEQAAIAEIIEDELILALPIVPRHADQLACAPVDYSSDDAEQEKVVEQEEKVNPFAALSDLKKH</sequence>
<comment type="caution">
    <text evidence="6">The sequence shown here is derived from an EMBL/GenBank/DDBJ whole genome shotgun (WGS) entry which is preliminary data.</text>
</comment>
<dbReference type="GO" id="GO:0042254">
    <property type="term" value="P:ribosome biogenesis"/>
    <property type="evidence" value="ECO:0007669"/>
    <property type="project" value="UniProtKB-KW"/>
</dbReference>
<keyword evidence="4" id="KW-0690">Ribosome biogenesis</keyword>
<evidence type="ECO:0000256" key="2">
    <source>
        <dbReference type="ARBA" id="ARBA00010740"/>
    </source>
</evidence>
<dbReference type="InterPro" id="IPR003772">
    <property type="entry name" value="YceD"/>
</dbReference>
<evidence type="ECO:0000256" key="4">
    <source>
        <dbReference type="ARBA" id="ARBA00022517"/>
    </source>
</evidence>
<comment type="similarity">
    <text evidence="2">Belongs to the DUF177 domain family.</text>
</comment>
<dbReference type="InterPro" id="IPR039255">
    <property type="entry name" value="YceD_bac"/>
</dbReference>